<evidence type="ECO:0000313" key="2">
    <source>
        <dbReference type="Proteomes" id="UP000789920"/>
    </source>
</evidence>
<name>A0ACA9RP97_9GLOM</name>
<dbReference type="Proteomes" id="UP000789920">
    <property type="component" value="Unassembled WGS sequence"/>
</dbReference>
<organism evidence="1 2">
    <name type="scientific">Racocetra persica</name>
    <dbReference type="NCBI Taxonomy" id="160502"/>
    <lineage>
        <taxon>Eukaryota</taxon>
        <taxon>Fungi</taxon>
        <taxon>Fungi incertae sedis</taxon>
        <taxon>Mucoromycota</taxon>
        <taxon>Glomeromycotina</taxon>
        <taxon>Glomeromycetes</taxon>
        <taxon>Diversisporales</taxon>
        <taxon>Gigasporaceae</taxon>
        <taxon>Racocetra</taxon>
    </lineage>
</organism>
<sequence length="230" mass="26105">MTTIIGKINLINNLLGIVDIKLKFISANTANIGNELRIVNTPPSDGETRKIPFEQDANATAVKEIEIRVRPVLNDIINSLEYRTYTAMFEKNINFYDDIKLNIIVGDKDTHSDKVTLEVENIKYTAELVSVEKYVLGLDINQNQSKKNIGTEKNVGCPMANNFTFVHKTDNDSIMPQEVGNGNSDNWFFRFLHGQDSEKFPLTQEGTPEDWKLARHNLTKRKRLILGHVA</sequence>
<gene>
    <name evidence="1" type="ORF">RPERSI_LOCUS21388</name>
</gene>
<accession>A0ACA9RP97</accession>
<protein>
    <submittedName>
        <fullName evidence="1">3299_t:CDS:1</fullName>
    </submittedName>
</protein>
<dbReference type="EMBL" id="CAJVQC010062563">
    <property type="protein sequence ID" value="CAG8802772.1"/>
    <property type="molecule type" value="Genomic_DNA"/>
</dbReference>
<reference evidence="1" key="1">
    <citation type="submission" date="2021-06" db="EMBL/GenBank/DDBJ databases">
        <authorList>
            <person name="Kallberg Y."/>
            <person name="Tangrot J."/>
            <person name="Rosling A."/>
        </authorList>
    </citation>
    <scope>NUCLEOTIDE SEQUENCE</scope>
    <source>
        <strain evidence="1">MA461A</strain>
    </source>
</reference>
<keyword evidence="2" id="KW-1185">Reference proteome</keyword>
<evidence type="ECO:0000313" key="1">
    <source>
        <dbReference type="EMBL" id="CAG8802772.1"/>
    </source>
</evidence>
<proteinExistence type="predicted"/>
<feature type="non-terminal residue" evidence="1">
    <location>
        <position position="230"/>
    </location>
</feature>
<comment type="caution">
    <text evidence="1">The sequence shown here is derived from an EMBL/GenBank/DDBJ whole genome shotgun (WGS) entry which is preliminary data.</text>
</comment>